<comment type="cofactor">
    <cofactor evidence="1">
        <name>Fe(3+)</name>
        <dbReference type="ChEBI" id="CHEBI:29034"/>
    </cofactor>
</comment>
<dbReference type="GO" id="GO:0046872">
    <property type="term" value="F:metal ion binding"/>
    <property type="evidence" value="ECO:0007669"/>
    <property type="project" value="UniProtKB-KW"/>
</dbReference>
<dbReference type="FunCoup" id="A0A402D4D5">
    <property type="interactions" value="69"/>
</dbReference>
<comment type="similarity">
    <text evidence="5">Belongs to the YmdB-like family.</text>
</comment>
<dbReference type="Proteomes" id="UP000287394">
    <property type="component" value="Chromosome"/>
</dbReference>
<evidence type="ECO:0000313" key="7">
    <source>
        <dbReference type="Proteomes" id="UP000287394"/>
    </source>
</evidence>
<proteinExistence type="inferred from homology"/>
<name>A0A402D4D5_9BACT</name>
<protein>
    <submittedName>
        <fullName evidence="6">Metallophosphoesterase</fullName>
    </submittedName>
</protein>
<dbReference type="PANTHER" id="PTHR36303">
    <property type="entry name" value="2',3'-CYCLIC-NUCLEOTIDE 2'-PHOSPHODIESTERASE"/>
    <property type="match status" value="1"/>
</dbReference>
<evidence type="ECO:0000256" key="3">
    <source>
        <dbReference type="ARBA" id="ARBA00022801"/>
    </source>
</evidence>
<dbReference type="FunFam" id="3.60.21.10:FF:000016">
    <property type="entry name" value="Putative metallophosphoesterase"/>
    <property type="match status" value="1"/>
</dbReference>
<dbReference type="AlphaFoldDB" id="A0A402D4D5"/>
<evidence type="ECO:0000256" key="2">
    <source>
        <dbReference type="ARBA" id="ARBA00022723"/>
    </source>
</evidence>
<keyword evidence="7" id="KW-1185">Reference proteome</keyword>
<dbReference type="OrthoDB" id="9801109at2"/>
<evidence type="ECO:0000256" key="4">
    <source>
        <dbReference type="ARBA" id="ARBA00023004"/>
    </source>
</evidence>
<dbReference type="GO" id="GO:0004113">
    <property type="term" value="F:2',3'-cyclic-nucleotide 3'-phosphodiesterase activity"/>
    <property type="evidence" value="ECO:0007669"/>
    <property type="project" value="TreeGrafter"/>
</dbReference>
<dbReference type="Gene3D" id="3.60.21.10">
    <property type="match status" value="1"/>
</dbReference>
<dbReference type="InterPro" id="IPR029052">
    <property type="entry name" value="Metallo-depent_PP-like"/>
</dbReference>
<dbReference type="InterPro" id="IPR005235">
    <property type="entry name" value="YmdB-like"/>
</dbReference>
<dbReference type="EMBL" id="AP025739">
    <property type="protein sequence ID" value="BDI29224.1"/>
    <property type="molecule type" value="Genomic_DNA"/>
</dbReference>
<dbReference type="NCBIfam" id="TIGR00282">
    <property type="entry name" value="TIGR00282 family metallophosphoesterase"/>
    <property type="match status" value="1"/>
</dbReference>
<accession>A0A402D4D5</accession>
<evidence type="ECO:0000256" key="1">
    <source>
        <dbReference type="ARBA" id="ARBA00001965"/>
    </source>
</evidence>
<keyword evidence="4" id="KW-0408">Iron</keyword>
<dbReference type="CDD" id="cd07382">
    <property type="entry name" value="MPP_DR1281"/>
    <property type="match status" value="1"/>
</dbReference>
<dbReference type="SUPFAM" id="SSF56300">
    <property type="entry name" value="Metallo-dependent phosphatases"/>
    <property type="match status" value="1"/>
</dbReference>
<dbReference type="KEGG" id="ccot:CCAX7_12750"/>
<evidence type="ECO:0000313" key="6">
    <source>
        <dbReference type="EMBL" id="BDI29224.1"/>
    </source>
</evidence>
<keyword evidence="2" id="KW-0479">Metal-binding</keyword>
<evidence type="ECO:0000256" key="5">
    <source>
        <dbReference type="ARBA" id="ARBA00061401"/>
    </source>
</evidence>
<gene>
    <name evidence="6" type="ORF">CCAX7_12750</name>
</gene>
<keyword evidence="3" id="KW-0378">Hydrolase</keyword>
<dbReference type="RefSeq" id="WP_119324330.1">
    <property type="nucleotide sequence ID" value="NZ_AP025739.1"/>
</dbReference>
<dbReference type="Pfam" id="PF13277">
    <property type="entry name" value="YmdB"/>
    <property type="match status" value="1"/>
</dbReference>
<sequence length="261" mass="28510">MRILMLGDVVGKVGREAAETMLPTLKEMYSPDFTIVNGENAAAGLGITPEIAKSLLRNGADVITLGNHTWNRRDIVPYLDQEPRILRPANYPPGTPGCGYRVYTAQNGVRVGVANMMGRVFMEALDDPFRTADKILESFRGQAKISFFDFHGEATSEKTAFGYYLDGRASVVVGTHTHVQTADERILPKGTAYITDVGMVGPQDSIIGMNAEIVVQKFITQMPNRFEVAEGGVVLCGIVADVDPDTGHATQIQRVQIRDIH</sequence>
<dbReference type="PANTHER" id="PTHR36303:SF1">
    <property type="entry name" value="2',3'-CYCLIC-NUCLEOTIDE 2'-PHOSPHODIESTERASE"/>
    <property type="match status" value="1"/>
</dbReference>
<dbReference type="PIRSF" id="PIRSF004789">
    <property type="entry name" value="DR1281"/>
    <property type="match status" value="1"/>
</dbReference>
<reference evidence="6 7" key="1">
    <citation type="journal article" date="2019" name="Int. J. Syst. Evol. Microbiol.">
        <title>Capsulimonas corticalis gen. nov., sp. nov., an aerobic capsulated bacterium, of a novel bacterial order, Capsulimonadales ord. nov., of the class Armatimonadia of the phylum Armatimonadetes.</title>
        <authorList>
            <person name="Li J."/>
            <person name="Kudo C."/>
            <person name="Tonouchi A."/>
        </authorList>
    </citation>
    <scope>NUCLEOTIDE SEQUENCE [LARGE SCALE GENOMIC DNA]</scope>
    <source>
        <strain evidence="6 7">AX-7</strain>
    </source>
</reference>
<organism evidence="6 7">
    <name type="scientific">Capsulimonas corticalis</name>
    <dbReference type="NCBI Taxonomy" id="2219043"/>
    <lineage>
        <taxon>Bacteria</taxon>
        <taxon>Bacillati</taxon>
        <taxon>Armatimonadota</taxon>
        <taxon>Armatimonadia</taxon>
        <taxon>Capsulimonadales</taxon>
        <taxon>Capsulimonadaceae</taxon>
        <taxon>Capsulimonas</taxon>
    </lineage>
</organism>